<dbReference type="EMBL" id="BARS01012204">
    <property type="protein sequence ID" value="GAF98012.1"/>
    <property type="molecule type" value="Genomic_DNA"/>
</dbReference>
<sequence>MTPDSTYDVIIVGSGPGGYVAAARAAQLGLKVACIEKAPRLGGVCLNVGCIPSKALLDSSEYLQLAKNQFADHGIQTGRISLDLAVMMARKEKVVQDLTENVRRLLEGNKV</sequence>
<feature type="domain" description="FAD/NAD(P)-binding" evidence="11">
    <location>
        <begin position="7"/>
        <end position="109"/>
    </location>
</feature>
<protein>
    <recommendedName>
        <fullName evidence="4">Dihydrolipoyl dehydrogenase</fullName>
    </recommendedName>
</protein>
<dbReference type="InterPro" id="IPR012999">
    <property type="entry name" value="Pyr_OxRdtase_I_AS"/>
</dbReference>
<evidence type="ECO:0000256" key="9">
    <source>
        <dbReference type="ARBA" id="ARBA00023157"/>
    </source>
</evidence>
<dbReference type="PRINTS" id="PR00411">
    <property type="entry name" value="PNDRDTASEI"/>
</dbReference>
<dbReference type="PANTHER" id="PTHR22912:SF224">
    <property type="entry name" value="DIHYDROLIPOYL DEHYDROGENASE"/>
    <property type="match status" value="1"/>
</dbReference>
<dbReference type="Gene3D" id="3.50.50.60">
    <property type="entry name" value="FAD/NAD(P)-binding domain"/>
    <property type="match status" value="1"/>
</dbReference>
<dbReference type="AlphaFoldDB" id="X0UCB8"/>
<dbReference type="SUPFAM" id="SSF51905">
    <property type="entry name" value="FAD/NAD(P)-binding domain"/>
    <property type="match status" value="1"/>
</dbReference>
<evidence type="ECO:0000256" key="7">
    <source>
        <dbReference type="ARBA" id="ARBA00022827"/>
    </source>
</evidence>
<evidence type="ECO:0000256" key="8">
    <source>
        <dbReference type="ARBA" id="ARBA00023002"/>
    </source>
</evidence>
<comment type="cofactor">
    <cofactor evidence="1">
        <name>FAD</name>
        <dbReference type="ChEBI" id="CHEBI:57692"/>
    </cofactor>
</comment>
<name>X0UCB8_9ZZZZ</name>
<keyword evidence="7" id="KW-0274">FAD</keyword>
<gene>
    <name evidence="12" type="ORF">S01H1_21858</name>
</gene>
<keyword evidence="8" id="KW-0560">Oxidoreductase</keyword>
<organism evidence="12">
    <name type="scientific">marine sediment metagenome</name>
    <dbReference type="NCBI Taxonomy" id="412755"/>
    <lineage>
        <taxon>unclassified sequences</taxon>
        <taxon>metagenomes</taxon>
        <taxon>ecological metagenomes</taxon>
    </lineage>
</organism>
<keyword evidence="9" id="KW-1015">Disulfide bond</keyword>
<dbReference type="GO" id="GO:0005737">
    <property type="term" value="C:cytoplasm"/>
    <property type="evidence" value="ECO:0007669"/>
    <property type="project" value="UniProtKB-SubCell"/>
</dbReference>
<feature type="non-terminal residue" evidence="12">
    <location>
        <position position="111"/>
    </location>
</feature>
<evidence type="ECO:0000259" key="11">
    <source>
        <dbReference type="Pfam" id="PF07992"/>
    </source>
</evidence>
<evidence type="ECO:0000256" key="3">
    <source>
        <dbReference type="ARBA" id="ARBA00007532"/>
    </source>
</evidence>
<keyword evidence="5" id="KW-0963">Cytoplasm</keyword>
<dbReference type="InterPro" id="IPR036188">
    <property type="entry name" value="FAD/NAD-bd_sf"/>
</dbReference>
<dbReference type="Pfam" id="PF07992">
    <property type="entry name" value="Pyr_redox_2"/>
    <property type="match status" value="1"/>
</dbReference>
<evidence type="ECO:0000256" key="5">
    <source>
        <dbReference type="ARBA" id="ARBA00022490"/>
    </source>
</evidence>
<dbReference type="PROSITE" id="PS00076">
    <property type="entry name" value="PYRIDINE_REDOX_1"/>
    <property type="match status" value="1"/>
</dbReference>
<evidence type="ECO:0000313" key="12">
    <source>
        <dbReference type="EMBL" id="GAF98012.1"/>
    </source>
</evidence>
<dbReference type="PANTHER" id="PTHR22912">
    <property type="entry name" value="DISULFIDE OXIDOREDUCTASE"/>
    <property type="match status" value="1"/>
</dbReference>
<evidence type="ECO:0000256" key="10">
    <source>
        <dbReference type="ARBA" id="ARBA00023284"/>
    </source>
</evidence>
<accession>X0UCB8</accession>
<evidence type="ECO:0000256" key="1">
    <source>
        <dbReference type="ARBA" id="ARBA00001974"/>
    </source>
</evidence>
<keyword evidence="6" id="KW-0285">Flavoprotein</keyword>
<evidence type="ECO:0000256" key="2">
    <source>
        <dbReference type="ARBA" id="ARBA00004496"/>
    </source>
</evidence>
<dbReference type="GO" id="GO:0004148">
    <property type="term" value="F:dihydrolipoyl dehydrogenase (NADH) activity"/>
    <property type="evidence" value="ECO:0007669"/>
    <property type="project" value="TreeGrafter"/>
</dbReference>
<comment type="caution">
    <text evidence="12">The sequence shown here is derived from an EMBL/GenBank/DDBJ whole genome shotgun (WGS) entry which is preliminary data.</text>
</comment>
<evidence type="ECO:0000256" key="4">
    <source>
        <dbReference type="ARBA" id="ARBA00016961"/>
    </source>
</evidence>
<reference evidence="12" key="1">
    <citation type="journal article" date="2014" name="Front. Microbiol.">
        <title>High frequency of phylogenetically diverse reductive dehalogenase-homologous genes in deep subseafloor sedimentary metagenomes.</title>
        <authorList>
            <person name="Kawai M."/>
            <person name="Futagami T."/>
            <person name="Toyoda A."/>
            <person name="Takaki Y."/>
            <person name="Nishi S."/>
            <person name="Hori S."/>
            <person name="Arai W."/>
            <person name="Tsubouchi T."/>
            <person name="Morono Y."/>
            <person name="Uchiyama I."/>
            <person name="Ito T."/>
            <person name="Fujiyama A."/>
            <person name="Inagaki F."/>
            <person name="Takami H."/>
        </authorList>
    </citation>
    <scope>NUCLEOTIDE SEQUENCE</scope>
    <source>
        <strain evidence="12">Expedition CK06-06</strain>
    </source>
</reference>
<dbReference type="InterPro" id="IPR023753">
    <property type="entry name" value="FAD/NAD-binding_dom"/>
</dbReference>
<keyword evidence="10" id="KW-0676">Redox-active center</keyword>
<dbReference type="GO" id="GO:0006103">
    <property type="term" value="P:2-oxoglutarate metabolic process"/>
    <property type="evidence" value="ECO:0007669"/>
    <property type="project" value="TreeGrafter"/>
</dbReference>
<dbReference type="GO" id="GO:0050660">
    <property type="term" value="F:flavin adenine dinucleotide binding"/>
    <property type="evidence" value="ECO:0007669"/>
    <property type="project" value="TreeGrafter"/>
</dbReference>
<evidence type="ECO:0000256" key="6">
    <source>
        <dbReference type="ARBA" id="ARBA00022630"/>
    </source>
</evidence>
<dbReference type="InterPro" id="IPR050151">
    <property type="entry name" value="Class-I_Pyr_Nuc-Dis_Oxidored"/>
</dbReference>
<comment type="subcellular location">
    <subcellularLocation>
        <location evidence="2">Cytoplasm</location>
    </subcellularLocation>
</comment>
<comment type="similarity">
    <text evidence="3">Belongs to the class-I pyridine nucleotide-disulfide oxidoreductase family.</text>
</comment>
<proteinExistence type="inferred from homology"/>